<gene>
    <name evidence="2" type="ORF">RclHR1_12650009</name>
</gene>
<dbReference type="EMBL" id="BEXD01000297">
    <property type="protein sequence ID" value="GBB86216.1"/>
    <property type="molecule type" value="Genomic_DNA"/>
</dbReference>
<dbReference type="Pfam" id="PF24160">
    <property type="entry name" value="UVB_sens_C"/>
    <property type="match status" value="1"/>
</dbReference>
<comment type="caution">
    <text evidence="2">The sequence shown here is derived from an EMBL/GenBank/DDBJ whole genome shotgun (WGS) entry which is preliminary data.</text>
</comment>
<evidence type="ECO:0000259" key="1">
    <source>
        <dbReference type="Pfam" id="PF24160"/>
    </source>
</evidence>
<evidence type="ECO:0000313" key="3">
    <source>
        <dbReference type="Proteomes" id="UP000247702"/>
    </source>
</evidence>
<organism evidence="2 3">
    <name type="scientific">Rhizophagus clarus</name>
    <dbReference type="NCBI Taxonomy" id="94130"/>
    <lineage>
        <taxon>Eukaryota</taxon>
        <taxon>Fungi</taxon>
        <taxon>Fungi incertae sedis</taxon>
        <taxon>Mucoromycota</taxon>
        <taxon>Glomeromycotina</taxon>
        <taxon>Glomeromycetes</taxon>
        <taxon>Glomerales</taxon>
        <taxon>Glomeraceae</taxon>
        <taxon>Rhizophagus</taxon>
    </lineage>
</organism>
<reference evidence="2 3" key="1">
    <citation type="submission" date="2017-11" db="EMBL/GenBank/DDBJ databases">
        <title>The genome of Rhizophagus clarus HR1 reveals common genetic basis of auxotrophy among arbuscular mycorrhizal fungi.</title>
        <authorList>
            <person name="Kobayashi Y."/>
        </authorList>
    </citation>
    <scope>NUCLEOTIDE SEQUENCE [LARGE SCALE GENOMIC DNA]</scope>
    <source>
        <strain evidence="2 3">HR1</strain>
    </source>
</reference>
<dbReference type="Proteomes" id="UP000247702">
    <property type="component" value="Unassembled WGS sequence"/>
</dbReference>
<keyword evidence="3" id="KW-1185">Reference proteome</keyword>
<proteinExistence type="predicted"/>
<protein>
    <recommendedName>
        <fullName evidence="1">Root UVB sensitive protein C-terminal domain-containing protein</fullName>
    </recommendedName>
</protein>
<name>A0A2Z6R0P9_9GLOM</name>
<dbReference type="AlphaFoldDB" id="A0A2Z6R0P9"/>
<accession>A0A2Z6R0P9</accession>
<evidence type="ECO:0000313" key="2">
    <source>
        <dbReference type="EMBL" id="GBB86216.1"/>
    </source>
</evidence>
<dbReference type="InterPro" id="IPR055412">
    <property type="entry name" value="UVB_sens_C"/>
</dbReference>
<sequence>MIKGFCHACAIRYALECVDPTTSEDKDQVLNIIRKTHTLVENSFESLISALESKEWETEHVFFTERDDGRLFVEK</sequence>
<feature type="domain" description="Root UVB sensitive protein C-terminal" evidence="1">
    <location>
        <begin position="2"/>
        <end position="61"/>
    </location>
</feature>